<feature type="compositionally biased region" description="Basic residues" evidence="1">
    <location>
        <begin position="447"/>
        <end position="457"/>
    </location>
</feature>
<evidence type="ECO:0000313" key="4">
    <source>
        <dbReference type="Proteomes" id="UP000186922"/>
    </source>
</evidence>
<keyword evidence="4" id="KW-1185">Reference proteome</keyword>
<dbReference type="EMBL" id="BDGG01000081">
    <property type="protein sequence ID" value="GAV09964.1"/>
    <property type="molecule type" value="Genomic_DNA"/>
</dbReference>
<evidence type="ECO:0000313" key="2">
    <source>
        <dbReference type="EMBL" id="GAV09956.1"/>
    </source>
</evidence>
<dbReference type="STRING" id="947166.A0A1D1WBY9"/>
<dbReference type="Proteomes" id="UP000186922">
    <property type="component" value="Unassembled WGS sequence"/>
</dbReference>
<dbReference type="EMBL" id="BDGG01000076">
    <property type="protein sequence ID" value="GAV09956.1"/>
    <property type="molecule type" value="Genomic_DNA"/>
</dbReference>
<organism evidence="3 4">
    <name type="scientific">Ramazzottius varieornatus</name>
    <name type="common">Water bear</name>
    <name type="synonym">Tardigrade</name>
    <dbReference type="NCBI Taxonomy" id="947166"/>
    <lineage>
        <taxon>Eukaryota</taxon>
        <taxon>Metazoa</taxon>
        <taxon>Ecdysozoa</taxon>
        <taxon>Tardigrada</taxon>
        <taxon>Eutardigrada</taxon>
        <taxon>Parachela</taxon>
        <taxon>Hypsibioidea</taxon>
        <taxon>Ramazzottiidae</taxon>
        <taxon>Ramazzottius</taxon>
    </lineage>
</organism>
<evidence type="ECO:0008006" key="5">
    <source>
        <dbReference type="Google" id="ProtNLM"/>
    </source>
</evidence>
<feature type="region of interest" description="Disordered" evidence="1">
    <location>
        <begin position="434"/>
        <end position="457"/>
    </location>
</feature>
<gene>
    <name evidence="3" type="primary">RvY_19446-1</name>
    <name evidence="2" type="synonym">RvY_19436-1</name>
    <name evidence="2" type="synonym">RvY_19436.1</name>
    <name evidence="3" type="synonym">RvY_19446.1</name>
    <name evidence="2" type="ORF">RvY_19436</name>
    <name evidence="3" type="ORF">RvY_19446</name>
</gene>
<sequence length="457" mass="52231">MENPSFGDKYFRRFISRHKDLSLRITHASNRKKDREWTEAKCEEYIRNLQALKDQGFLERPGQLWNLDETAFDTVRMYDRVTARKGVRQIASQYDGTEKELVAIRLCGNAAGLQLRFMALFSGKLHVQPRLDDTHNLCYQAVNASGYIDQLLFANYVKAEVFPAITEPLNVLFFDGHFSHVNCLLLVKHFRQFFEESGKRVAVFCLPTGQTNHLQPFDVSVNVRWHDYLASRNVLAGGPVTKDNLCSHLVKLWFRKEGCEERFPFNAGECLTSGFKKCGLFPFSPEIIRATVKAHHDPAKVSRGLLVEQKKEDQAKLFQVLTEYYGYQSDEDMKAEESILLIAKGVTPGMLAANALQKRLHREAPVKQRRVKNRHLNLEAGKMVSDDEFIRALEKEEAAKAAKKKVDDVGRLAKKKKATEEKITDKIAKVGPWRKRKSAEETAVTKTARKAKKSKNV</sequence>
<evidence type="ECO:0000256" key="1">
    <source>
        <dbReference type="SAM" id="MobiDB-lite"/>
    </source>
</evidence>
<reference evidence="3 4" key="1">
    <citation type="journal article" date="2016" name="Nat. Commun.">
        <title>Extremotolerant tardigrade genome and improved radiotolerance of human cultured cells by tardigrade-unique protein.</title>
        <authorList>
            <person name="Hashimoto T."/>
            <person name="Horikawa D.D."/>
            <person name="Saito Y."/>
            <person name="Kuwahara H."/>
            <person name="Kozuka-Hata H."/>
            <person name="Shin-I T."/>
            <person name="Minakuchi Y."/>
            <person name="Ohishi K."/>
            <person name="Motoyama A."/>
            <person name="Aizu T."/>
            <person name="Enomoto A."/>
            <person name="Kondo K."/>
            <person name="Tanaka S."/>
            <person name="Hara Y."/>
            <person name="Koshikawa S."/>
            <person name="Sagara H."/>
            <person name="Miura T."/>
            <person name="Yokobori S."/>
            <person name="Miyagawa K."/>
            <person name="Suzuki Y."/>
            <person name="Kubo T."/>
            <person name="Oyama M."/>
            <person name="Kohara Y."/>
            <person name="Fujiyama A."/>
            <person name="Arakawa K."/>
            <person name="Katayama T."/>
            <person name="Toyoda A."/>
            <person name="Kunieda T."/>
        </authorList>
    </citation>
    <scope>NUCLEOTIDE SEQUENCE [LARGE SCALE GENOMIC DNA]</scope>
    <source>
        <strain evidence="3 4">YOKOZUNA-1</strain>
    </source>
</reference>
<comment type="caution">
    <text evidence="3">The sequence shown here is derived from an EMBL/GenBank/DDBJ whole genome shotgun (WGS) entry which is preliminary data.</text>
</comment>
<protein>
    <recommendedName>
        <fullName evidence="5">DDE-1 domain-containing protein</fullName>
    </recommendedName>
</protein>
<evidence type="ECO:0000313" key="3">
    <source>
        <dbReference type="EMBL" id="GAV09964.1"/>
    </source>
</evidence>
<proteinExistence type="predicted"/>
<dbReference type="OrthoDB" id="4327074at2759"/>
<accession>A0A1D1WBY9</accession>
<dbReference type="AlphaFoldDB" id="A0A1D1WBY9"/>
<name>A0A1D1WBY9_RAMVA</name>